<sequence>MTTCAYTLHQTTTVSNQTSHSPATGVDECAEVPDGNIPGDIPGGNLGASPDNTGLNRLFIVIISEAAYLIWKVH</sequence>
<dbReference type="Proteomes" id="UP000054279">
    <property type="component" value="Unassembled WGS sequence"/>
</dbReference>
<reference evidence="1 2" key="1">
    <citation type="submission" date="2014-06" db="EMBL/GenBank/DDBJ databases">
        <title>Evolutionary Origins and Diversification of the Mycorrhizal Mutualists.</title>
        <authorList>
            <consortium name="DOE Joint Genome Institute"/>
            <consortium name="Mycorrhizal Genomics Consortium"/>
            <person name="Kohler A."/>
            <person name="Kuo A."/>
            <person name="Nagy L.G."/>
            <person name="Floudas D."/>
            <person name="Copeland A."/>
            <person name="Barry K.W."/>
            <person name="Cichocki N."/>
            <person name="Veneault-Fourrey C."/>
            <person name="LaButti K."/>
            <person name="Lindquist E.A."/>
            <person name="Lipzen A."/>
            <person name="Lundell T."/>
            <person name="Morin E."/>
            <person name="Murat C."/>
            <person name="Riley R."/>
            <person name="Ohm R."/>
            <person name="Sun H."/>
            <person name="Tunlid A."/>
            <person name="Henrissat B."/>
            <person name="Grigoriev I.V."/>
            <person name="Hibbett D.S."/>
            <person name="Martin F."/>
        </authorList>
    </citation>
    <scope>NUCLEOTIDE SEQUENCE [LARGE SCALE GENOMIC DNA]</scope>
    <source>
        <strain evidence="1 2">SS14</strain>
    </source>
</reference>
<evidence type="ECO:0000313" key="1">
    <source>
        <dbReference type="EMBL" id="KIJ46132.1"/>
    </source>
</evidence>
<organism evidence="1 2">
    <name type="scientific">Sphaerobolus stellatus (strain SS14)</name>
    <dbReference type="NCBI Taxonomy" id="990650"/>
    <lineage>
        <taxon>Eukaryota</taxon>
        <taxon>Fungi</taxon>
        <taxon>Dikarya</taxon>
        <taxon>Basidiomycota</taxon>
        <taxon>Agaricomycotina</taxon>
        <taxon>Agaricomycetes</taxon>
        <taxon>Phallomycetidae</taxon>
        <taxon>Geastrales</taxon>
        <taxon>Sphaerobolaceae</taxon>
        <taxon>Sphaerobolus</taxon>
    </lineage>
</organism>
<dbReference type="AlphaFoldDB" id="A0A0C9VU18"/>
<dbReference type="HOGENOM" id="CLU_200687_0_0_1"/>
<evidence type="ECO:0000313" key="2">
    <source>
        <dbReference type="Proteomes" id="UP000054279"/>
    </source>
</evidence>
<proteinExistence type="predicted"/>
<accession>A0A0C9VU18</accession>
<gene>
    <name evidence="1" type="ORF">M422DRAFT_250164</name>
</gene>
<name>A0A0C9VU18_SPHS4</name>
<protein>
    <submittedName>
        <fullName evidence="1">Unplaced genomic scaffold SPHSTscaffold_33, whole genome shotgun sequence</fullName>
    </submittedName>
</protein>
<dbReference type="EMBL" id="KN837108">
    <property type="protein sequence ID" value="KIJ46132.1"/>
    <property type="molecule type" value="Genomic_DNA"/>
</dbReference>
<keyword evidence="2" id="KW-1185">Reference proteome</keyword>